<evidence type="ECO:0000313" key="4">
    <source>
        <dbReference type="Proteomes" id="UP000824156"/>
    </source>
</evidence>
<feature type="domain" description="Sucrose phosphatase-like" evidence="2">
    <location>
        <begin position="2"/>
        <end position="231"/>
    </location>
</feature>
<dbReference type="SUPFAM" id="SSF56784">
    <property type="entry name" value="HAD-like"/>
    <property type="match status" value="1"/>
</dbReference>
<dbReference type="InterPro" id="IPR006379">
    <property type="entry name" value="HAD-SF_hydro_IIB"/>
</dbReference>
<dbReference type="CDD" id="cd03788">
    <property type="entry name" value="GT20_TPS"/>
    <property type="match status" value="1"/>
</dbReference>
<dbReference type="NCBIfam" id="TIGR02398">
    <property type="entry name" value="gluc_glyc_Psyn"/>
    <property type="match status" value="1"/>
</dbReference>
<dbReference type="Gene3D" id="3.90.1070.10">
    <property type="match status" value="1"/>
</dbReference>
<evidence type="ECO:0000313" key="3">
    <source>
        <dbReference type="EMBL" id="HIX55205.1"/>
    </source>
</evidence>
<evidence type="ECO:0000256" key="1">
    <source>
        <dbReference type="ARBA" id="ARBA00008799"/>
    </source>
</evidence>
<name>A0A9D1W9P4_9SPHI</name>
<sequence>MLLATDLDGTFLGGKQIDKLRLYRHIQQRQDIRLAYVTGRGLESVLPLLNDQIVAQPDYIICDVGATVVNGRTLEPILSIQSEIEAKWTDIHVLKERLSEISGLKFQEVPQQRRCSFYYNEETDLNKLREIAEEYNCDLITSLDTYVDFMPKGVNKGSTLKKLVEYLSVEESKILVAGDTMNDLALYETGYKGVVVGASEPELIASTKDMENVYQAEKTGAGGILEAISHFPEFNEFRSVEEDKKKVKKQKSKNQLLMVYHRLPFEKKIVGDQVLRVAPQSPNGIIPSLLGFFENGRSGVWIGQEEVQSGHPDSISNQYIDQEKYPNLTASTIALSKADVDRFYRKFSKEAFWPVIFSFVDKAKFNHQDWEHYLSINKLFAERVAREADIGAYVWIHEYNLWMVPAYLKAIRPDLKLAFFHHTSFPPADIFNIIPWRKEIIGSLLLCDFISFHIPRYVENFMDVLRSHTPFKVVKRINAAKQFLTYSTALGVDKMTKVIEVGGRKITLGAQPVGVNIKHIKKILKKESIQGLIEKRKSLIQDKKIILSVERLDYVKGPLEKIKAFGEFLEEYPEYQGKIELINICTPPSPGMTIYEEIQKEIEQAVGEVNGRYANLQWTPIHYFFRSVPFEEVIAYYALSDIAWITPLRDGLNLVAKEYVGVQGILKKDGVLIISEFAGASVELSYALLTNPYDSKSLKETLLQALVMDPEEKSLHMQRLFETVKYYDIGYWGKDFMKEFNKAAN</sequence>
<dbReference type="InterPro" id="IPR023214">
    <property type="entry name" value="HAD_sf"/>
</dbReference>
<dbReference type="GO" id="GO:0003825">
    <property type="term" value="F:alpha,alpha-trehalose-phosphate synthase (UDP-forming) activity"/>
    <property type="evidence" value="ECO:0007669"/>
    <property type="project" value="TreeGrafter"/>
</dbReference>
<proteinExistence type="inferred from homology"/>
<dbReference type="Pfam" id="PF05116">
    <property type="entry name" value="S6PP"/>
    <property type="match status" value="1"/>
</dbReference>
<dbReference type="SUPFAM" id="SSF53756">
    <property type="entry name" value="UDP-Glycosyltransferase/glycogen phosphorylase"/>
    <property type="match status" value="1"/>
</dbReference>
<dbReference type="GO" id="GO:0033828">
    <property type="term" value="F:glucosylglycerol-phosphate synthase activity"/>
    <property type="evidence" value="ECO:0007669"/>
    <property type="project" value="UniProtKB-EC"/>
</dbReference>
<dbReference type="AlphaFoldDB" id="A0A9D1W9P4"/>
<dbReference type="InterPro" id="IPR036412">
    <property type="entry name" value="HAD-like_sf"/>
</dbReference>
<dbReference type="Proteomes" id="UP000824156">
    <property type="component" value="Unassembled WGS sequence"/>
</dbReference>
<dbReference type="SFLD" id="SFLDG01141">
    <property type="entry name" value="C2.B.1:_Sucrose_Phosphatase_Li"/>
    <property type="match status" value="1"/>
</dbReference>
<dbReference type="InterPro" id="IPR006380">
    <property type="entry name" value="SPP-like_dom"/>
</dbReference>
<dbReference type="Pfam" id="PF00982">
    <property type="entry name" value="Glyco_transf_20"/>
    <property type="match status" value="1"/>
</dbReference>
<reference evidence="3" key="1">
    <citation type="journal article" date="2021" name="PeerJ">
        <title>Extensive microbial diversity within the chicken gut microbiome revealed by metagenomics and culture.</title>
        <authorList>
            <person name="Gilroy R."/>
            <person name="Ravi A."/>
            <person name="Getino M."/>
            <person name="Pursley I."/>
            <person name="Horton D.L."/>
            <person name="Alikhan N.F."/>
            <person name="Baker D."/>
            <person name="Gharbi K."/>
            <person name="Hall N."/>
            <person name="Watson M."/>
            <person name="Adriaenssens E.M."/>
            <person name="Foster-Nyarko E."/>
            <person name="Jarju S."/>
            <person name="Secka A."/>
            <person name="Antonio M."/>
            <person name="Oren A."/>
            <person name="Chaudhuri R.R."/>
            <person name="La Ragione R."/>
            <person name="Hildebrand F."/>
            <person name="Pallen M.J."/>
        </authorList>
    </citation>
    <scope>NUCLEOTIDE SEQUENCE</scope>
    <source>
        <strain evidence="3">1719</strain>
    </source>
</reference>
<comment type="caution">
    <text evidence="3">The sequence shown here is derived from an EMBL/GenBank/DDBJ whole genome shotgun (WGS) entry which is preliminary data.</text>
</comment>
<reference evidence="3" key="2">
    <citation type="submission" date="2021-04" db="EMBL/GenBank/DDBJ databases">
        <authorList>
            <person name="Gilroy R."/>
        </authorList>
    </citation>
    <scope>NUCLEOTIDE SEQUENCE</scope>
    <source>
        <strain evidence="3">1719</strain>
    </source>
</reference>
<dbReference type="SFLD" id="SFLDS00003">
    <property type="entry name" value="Haloacid_Dehalogenase"/>
    <property type="match status" value="1"/>
</dbReference>
<dbReference type="EC" id="2.4.1.213" evidence="3"/>
<dbReference type="NCBIfam" id="TIGR01484">
    <property type="entry name" value="HAD-SF-IIB"/>
    <property type="match status" value="1"/>
</dbReference>
<dbReference type="InterPro" id="IPR012764">
    <property type="entry name" value="Gluc_glyc_Psyn"/>
</dbReference>
<dbReference type="Gene3D" id="3.40.50.1000">
    <property type="entry name" value="HAD superfamily/HAD-like"/>
    <property type="match status" value="1"/>
</dbReference>
<dbReference type="SFLD" id="SFLDG01140">
    <property type="entry name" value="C2.B:_Phosphomannomutase_and_P"/>
    <property type="match status" value="1"/>
</dbReference>
<keyword evidence="3" id="KW-0808">Transferase</keyword>
<dbReference type="GO" id="GO:0005992">
    <property type="term" value="P:trehalose biosynthetic process"/>
    <property type="evidence" value="ECO:0007669"/>
    <property type="project" value="InterPro"/>
</dbReference>
<dbReference type="GO" id="GO:0016791">
    <property type="term" value="F:phosphatase activity"/>
    <property type="evidence" value="ECO:0007669"/>
    <property type="project" value="UniProtKB-ARBA"/>
</dbReference>
<gene>
    <name evidence="3" type="primary">ggpS</name>
    <name evidence="3" type="ORF">H9853_09265</name>
</gene>
<dbReference type="PANTHER" id="PTHR10788:SF106">
    <property type="entry name" value="BCDNA.GH08860"/>
    <property type="match status" value="1"/>
</dbReference>
<keyword evidence="3" id="KW-0328">Glycosyltransferase</keyword>
<comment type="similarity">
    <text evidence="1">Belongs to the glycosyltransferase 20 family.</text>
</comment>
<dbReference type="EMBL" id="DXEZ01000255">
    <property type="protein sequence ID" value="HIX55205.1"/>
    <property type="molecule type" value="Genomic_DNA"/>
</dbReference>
<protein>
    <submittedName>
        <fullName evidence="3">Glucosylglycerol-phosphate synthase</fullName>
        <ecNumber evidence="3">2.4.1.213</ecNumber>
    </submittedName>
</protein>
<dbReference type="Gene3D" id="3.40.50.2000">
    <property type="entry name" value="Glycogen Phosphorylase B"/>
    <property type="match status" value="2"/>
</dbReference>
<evidence type="ECO:0000259" key="2">
    <source>
        <dbReference type="Pfam" id="PF05116"/>
    </source>
</evidence>
<organism evidence="3 4">
    <name type="scientific">Candidatus Sphingobacterium stercoripullorum</name>
    <dbReference type="NCBI Taxonomy" id="2838759"/>
    <lineage>
        <taxon>Bacteria</taxon>
        <taxon>Pseudomonadati</taxon>
        <taxon>Bacteroidota</taxon>
        <taxon>Sphingobacteriia</taxon>
        <taxon>Sphingobacteriales</taxon>
        <taxon>Sphingobacteriaceae</taxon>
        <taxon>Sphingobacterium</taxon>
    </lineage>
</organism>
<dbReference type="PANTHER" id="PTHR10788">
    <property type="entry name" value="TREHALOSE-6-PHOSPHATE SYNTHASE"/>
    <property type="match status" value="1"/>
</dbReference>
<dbReference type="GO" id="GO:0051473">
    <property type="term" value="P:glucosylglycerol biosynthetic process"/>
    <property type="evidence" value="ECO:0007669"/>
    <property type="project" value="InterPro"/>
</dbReference>
<accession>A0A9D1W9P4</accession>
<dbReference type="InterPro" id="IPR001830">
    <property type="entry name" value="Glyco_trans_20"/>
</dbReference>